<sequence>MKKRGKKSVLPSFLLFFGIFFLTISGFSFLDKGLSRISTEISALQAQNAVVSIMDQSLQETLAESGLSAGNFLMEDTNGAIAADAIRINSFCADLSQRLTIAFGQLEQERIPVPLGALTGTEFFANSGPCLTFTLQPAGMAQVDYETALEESGINQMHFQIWLKISAQIRVVNPLHSETFPMERKIMLADLVFAGDVPSHYFQLQSDG</sequence>
<name>A0ABS2G891_9FIRM</name>
<organism evidence="2 3">
    <name type="scientific">Anaerotignum lactatifermentans</name>
    <dbReference type="NCBI Taxonomy" id="160404"/>
    <lineage>
        <taxon>Bacteria</taxon>
        <taxon>Bacillati</taxon>
        <taxon>Bacillota</taxon>
        <taxon>Clostridia</taxon>
        <taxon>Lachnospirales</taxon>
        <taxon>Anaerotignaceae</taxon>
        <taxon>Anaerotignum</taxon>
    </lineage>
</organism>
<dbReference type="Pfam" id="PF09560">
    <property type="entry name" value="Spore_YunB"/>
    <property type="match status" value="1"/>
</dbReference>
<comment type="caution">
    <text evidence="2">The sequence shown here is derived from an EMBL/GenBank/DDBJ whole genome shotgun (WGS) entry which is preliminary data.</text>
</comment>
<keyword evidence="1" id="KW-0472">Membrane</keyword>
<keyword evidence="3" id="KW-1185">Reference proteome</keyword>
<keyword evidence="1" id="KW-0812">Transmembrane</keyword>
<evidence type="ECO:0000256" key="1">
    <source>
        <dbReference type="SAM" id="Phobius"/>
    </source>
</evidence>
<dbReference type="EMBL" id="JACSNV010000001">
    <property type="protein sequence ID" value="MBM6876807.1"/>
    <property type="molecule type" value="Genomic_DNA"/>
</dbReference>
<keyword evidence="1" id="KW-1133">Transmembrane helix</keyword>
<feature type="transmembrane region" description="Helical" evidence="1">
    <location>
        <begin position="12"/>
        <end position="30"/>
    </location>
</feature>
<dbReference type="InterPro" id="IPR014197">
    <property type="entry name" value="Sporulation_prot_YunB"/>
</dbReference>
<evidence type="ECO:0000313" key="3">
    <source>
        <dbReference type="Proteomes" id="UP000729290"/>
    </source>
</evidence>
<reference evidence="2 3" key="1">
    <citation type="journal article" date="2021" name="Sci. Rep.">
        <title>The distribution of antibiotic resistance genes in chicken gut microbiota commensals.</title>
        <authorList>
            <person name="Juricova H."/>
            <person name="Matiasovicova J."/>
            <person name="Kubasova T."/>
            <person name="Cejkova D."/>
            <person name="Rychlik I."/>
        </authorList>
    </citation>
    <scope>NUCLEOTIDE SEQUENCE [LARGE SCALE GENOMIC DNA]</scope>
    <source>
        <strain evidence="2 3">An431b</strain>
    </source>
</reference>
<proteinExistence type="predicted"/>
<protein>
    <submittedName>
        <fullName evidence="2">Sporulation protein YunB</fullName>
    </submittedName>
</protein>
<evidence type="ECO:0000313" key="2">
    <source>
        <dbReference type="EMBL" id="MBM6876807.1"/>
    </source>
</evidence>
<gene>
    <name evidence="2" type="ORF">H9X83_01345</name>
</gene>
<accession>A0ABS2G891</accession>
<dbReference type="Proteomes" id="UP000729290">
    <property type="component" value="Unassembled WGS sequence"/>
</dbReference>
<dbReference type="RefSeq" id="WP_205132286.1">
    <property type="nucleotide sequence ID" value="NZ_JACSNT010000001.1"/>
</dbReference>